<feature type="compositionally biased region" description="Polar residues" evidence="2">
    <location>
        <begin position="342"/>
        <end position="365"/>
    </location>
</feature>
<keyword evidence="4" id="KW-1185">Reference proteome</keyword>
<keyword evidence="1" id="KW-0863">Zinc-finger</keyword>
<dbReference type="SMART" id="SM00355">
    <property type="entry name" value="ZnF_C2H2"/>
    <property type="match status" value="13"/>
</dbReference>
<dbReference type="GeneID" id="105365531"/>
<gene>
    <name evidence="5" type="primary">LOC105365531</name>
</gene>
<feature type="region of interest" description="Disordered" evidence="2">
    <location>
        <begin position="719"/>
        <end position="752"/>
    </location>
</feature>
<name>A0AAJ6YPX3_9HYME</name>
<feature type="compositionally biased region" description="Basic residues" evidence="2">
    <location>
        <begin position="152"/>
        <end position="173"/>
    </location>
</feature>
<evidence type="ECO:0000313" key="4">
    <source>
        <dbReference type="Proteomes" id="UP000695007"/>
    </source>
</evidence>
<feature type="domain" description="C2H2-type" evidence="3">
    <location>
        <begin position="397"/>
        <end position="425"/>
    </location>
</feature>
<dbReference type="KEGG" id="csol:105365531"/>
<feature type="domain" description="C2H2-type" evidence="3">
    <location>
        <begin position="698"/>
        <end position="726"/>
    </location>
</feature>
<feature type="compositionally biased region" description="Low complexity" evidence="2">
    <location>
        <begin position="723"/>
        <end position="746"/>
    </location>
</feature>
<sequence length="1213" mass="135998">MSFSQETCLPDPAEIDSEGSSCEERESRRRLLGDSEGLPKKRRKQSTPVKFSTSLSMDDCDESEEESAGEIQGANNHDQREYNQQCELEGKPTASPDSKSTQGHPTNKDVNLNNEFRCEYCSQFFDSRVTLDVHLESEHNFNFSSNNVALHQHQHQQHQHQQHQHQQHQHQQHQQHQQQHQQQHNSQQQQQQHNQGLSNNNDSPLMQTQSRSSPETIDHAEQSISPINLSGISIRNFATSASWLSGQGQIQTQTDSPLAKIAVRNNNHFQTMPTGFPGPLAQFLPMPGFPLPDSTQIQRAAMGQFPKIFNPDAYCDLCNKEFCNKYFLKTHKANKHGIYVDTTPNSQSQGSDGAPSNTFVSTSSPGVNSLPTNMCIKVADQQSPRIDNNAMQQQPAIPCDICPKRFKSDDSLRKHKQKIHTNQGNDSIDSTQPPMTRPSSSEEERHSPVGMEALFKQEYCVDQEEAAYGLASKLVVGPASPQIKESPFNGEHCHRLVGVMNPEAFCEMCCKEYCNKYFLRTHKLKRHGILITDSDKSPSSSNPGITWHQIQTSPLNLIMTDSLGNGSESGDRTEEYACRSCGIRFQTLGLYHLHVEKIHDNGGHSSPRADHEADLTDQRADSISEDLQKLQTMILQLNGLESNKAASCALCGKDYDTPAALRNHMVAEHGVIPENLTSGEPQRVPSEKSSPTTTVAQVLCTLCEREFCNQEALRKHIAEDHQPLTPTSSTPQLPSSVTSTPKSNSSQQMERKAIASITPTSSYCEICNKELCNKYFMKTHMQKMHGIEIENGAQIGGVICNICKKELCSKYFLRVHKQNTHGIVEEGAGLGDLSLRYITHFTEVCPICNRRFRSSKWLKVHLQGEHGKAGIEKWREIEQYQQASPKTPARVPNIPKSGQHQHHLRIPNGFEPAQQLRTDLASLGNQVLSNFFGNTSDDQPAQNYRCSQLHCNFSTSILPLFFLHERSHSNHQHHNEESASLDSERTIQCPICNHVFGQPEMLRQHIISRHPSPFPGLLSQFPIPLLNDFNLSNDQPPRYHERGDYGDAKEDLRQPTPPHIMNEIDTNKMKKQEENNAVQVMPQGAYKCAQCGFATANLNRIKKHIRKDHKSLGDPAETVLTELTKTLKDVANKHKVPASYAMPQDINLTPDKTIMQPFIIEEIESPHNGGGPVCNNKDSLNSASRRFAPALVFLPVKTRVNGALTMSFTLNPA</sequence>
<dbReference type="Gene3D" id="3.30.160.60">
    <property type="entry name" value="Classic Zinc Finger"/>
    <property type="match status" value="4"/>
</dbReference>
<protein>
    <submittedName>
        <fullName evidence="5">Uncharacterized protein LOC105365531</fullName>
    </submittedName>
</protein>
<dbReference type="Pfam" id="PF00096">
    <property type="entry name" value="zf-C2H2"/>
    <property type="match status" value="3"/>
</dbReference>
<feature type="compositionally biased region" description="Acidic residues" evidence="2">
    <location>
        <begin position="58"/>
        <end position="68"/>
    </location>
</feature>
<keyword evidence="1" id="KW-0862">Zinc</keyword>
<dbReference type="PANTHER" id="PTHR21190">
    <property type="entry name" value="GH10077P"/>
    <property type="match status" value="1"/>
</dbReference>
<evidence type="ECO:0000256" key="2">
    <source>
        <dbReference type="SAM" id="MobiDB-lite"/>
    </source>
</evidence>
<feature type="compositionally biased region" description="Polar residues" evidence="2">
    <location>
        <begin position="95"/>
        <end position="111"/>
    </location>
</feature>
<dbReference type="PROSITE" id="PS50157">
    <property type="entry name" value="ZINC_FINGER_C2H2_2"/>
    <property type="match status" value="5"/>
</dbReference>
<evidence type="ECO:0000256" key="1">
    <source>
        <dbReference type="PROSITE-ProRule" id="PRU00042"/>
    </source>
</evidence>
<proteinExistence type="predicted"/>
<organism evidence="4 5">
    <name type="scientific">Ceratosolen solmsi marchali</name>
    <dbReference type="NCBI Taxonomy" id="326594"/>
    <lineage>
        <taxon>Eukaryota</taxon>
        <taxon>Metazoa</taxon>
        <taxon>Ecdysozoa</taxon>
        <taxon>Arthropoda</taxon>
        <taxon>Hexapoda</taxon>
        <taxon>Insecta</taxon>
        <taxon>Pterygota</taxon>
        <taxon>Neoptera</taxon>
        <taxon>Endopterygota</taxon>
        <taxon>Hymenoptera</taxon>
        <taxon>Apocrita</taxon>
        <taxon>Proctotrupomorpha</taxon>
        <taxon>Chalcidoidea</taxon>
        <taxon>Agaonidae</taxon>
        <taxon>Agaoninae</taxon>
        <taxon>Ceratosolen</taxon>
    </lineage>
</organism>
<dbReference type="InterPro" id="IPR013087">
    <property type="entry name" value="Znf_C2H2_type"/>
</dbReference>
<reference evidence="5" key="1">
    <citation type="submission" date="2025-08" db="UniProtKB">
        <authorList>
            <consortium name="RefSeq"/>
        </authorList>
    </citation>
    <scope>IDENTIFICATION</scope>
</reference>
<feature type="compositionally biased region" description="Polar residues" evidence="2">
    <location>
        <begin position="420"/>
        <end position="438"/>
    </location>
</feature>
<feature type="region of interest" description="Disordered" evidence="2">
    <location>
        <begin position="883"/>
        <end position="902"/>
    </location>
</feature>
<dbReference type="GO" id="GO:0008270">
    <property type="term" value="F:zinc ion binding"/>
    <property type="evidence" value="ECO:0007669"/>
    <property type="project" value="UniProtKB-KW"/>
</dbReference>
<evidence type="ECO:0000259" key="3">
    <source>
        <dbReference type="PROSITE" id="PS50157"/>
    </source>
</evidence>
<feature type="region of interest" description="Disordered" evidence="2">
    <location>
        <begin position="412"/>
        <end position="448"/>
    </location>
</feature>
<feature type="compositionally biased region" description="Basic and acidic residues" evidence="2">
    <location>
        <begin position="22"/>
        <end position="39"/>
    </location>
</feature>
<evidence type="ECO:0000313" key="5">
    <source>
        <dbReference type="RefSeq" id="XP_011502026.1"/>
    </source>
</evidence>
<keyword evidence="1" id="KW-0479">Metal-binding</keyword>
<dbReference type="PROSITE" id="PS00028">
    <property type="entry name" value="ZINC_FINGER_C2H2_1"/>
    <property type="match status" value="10"/>
</dbReference>
<feature type="region of interest" description="Disordered" evidence="2">
    <location>
        <begin position="150"/>
        <end position="219"/>
    </location>
</feature>
<dbReference type="RefSeq" id="XP_011502026.1">
    <property type="nucleotide sequence ID" value="XM_011503724.1"/>
</dbReference>
<dbReference type="PANTHER" id="PTHR21190:SF1">
    <property type="entry name" value="GH10077P"/>
    <property type="match status" value="1"/>
</dbReference>
<dbReference type="SUPFAM" id="SSF57667">
    <property type="entry name" value="beta-beta-alpha zinc fingers"/>
    <property type="match status" value="1"/>
</dbReference>
<accession>A0AAJ6YPX3</accession>
<feature type="domain" description="C2H2-type" evidence="3">
    <location>
        <begin position="987"/>
        <end position="1015"/>
    </location>
</feature>
<feature type="region of interest" description="Disordered" evidence="2">
    <location>
        <begin position="341"/>
        <end position="365"/>
    </location>
</feature>
<feature type="domain" description="C2H2-type" evidence="3">
    <location>
        <begin position="116"/>
        <end position="139"/>
    </location>
</feature>
<feature type="region of interest" description="Disordered" evidence="2">
    <location>
        <begin position="1"/>
        <end position="111"/>
    </location>
</feature>
<feature type="compositionally biased region" description="Polar residues" evidence="2">
    <location>
        <begin position="196"/>
        <end position="215"/>
    </location>
</feature>
<dbReference type="Proteomes" id="UP000695007">
    <property type="component" value="Unplaced"/>
</dbReference>
<dbReference type="AlphaFoldDB" id="A0AAJ6YPX3"/>
<feature type="compositionally biased region" description="Low complexity" evidence="2">
    <location>
        <begin position="174"/>
        <end position="195"/>
    </location>
</feature>
<dbReference type="InterPro" id="IPR036236">
    <property type="entry name" value="Znf_C2H2_sf"/>
</dbReference>
<feature type="domain" description="C2H2-type" evidence="3">
    <location>
        <begin position="1086"/>
        <end position="1109"/>
    </location>
</feature>